<evidence type="ECO:0000313" key="3">
    <source>
        <dbReference type="EMBL" id="GGM70172.1"/>
    </source>
</evidence>
<dbReference type="AlphaFoldDB" id="A0AA37BQG5"/>
<accession>A0AA37BQG5</accession>
<feature type="domain" description="Metalloprotease TldD/E C-terminal" evidence="2">
    <location>
        <begin position="210"/>
        <end position="429"/>
    </location>
</feature>
<dbReference type="EMBL" id="BMNY01000001">
    <property type="protein sequence ID" value="GGM70172.1"/>
    <property type="molecule type" value="Genomic_DNA"/>
</dbReference>
<dbReference type="PANTHER" id="PTHR43666">
    <property type="entry name" value="TLDD PROTEIN"/>
    <property type="match status" value="1"/>
</dbReference>
<dbReference type="GO" id="GO:0008237">
    <property type="term" value="F:metallopeptidase activity"/>
    <property type="evidence" value="ECO:0007669"/>
    <property type="project" value="InterPro"/>
</dbReference>
<feature type="region of interest" description="Disordered" evidence="1">
    <location>
        <begin position="169"/>
        <end position="204"/>
    </location>
</feature>
<protein>
    <submittedName>
        <fullName evidence="3">TldE-like protein</fullName>
    </submittedName>
</protein>
<dbReference type="SUPFAM" id="SSF111283">
    <property type="entry name" value="Putative modulator of DNA gyrase, PmbA/TldD"/>
    <property type="match status" value="1"/>
</dbReference>
<evidence type="ECO:0000313" key="4">
    <source>
        <dbReference type="Proteomes" id="UP000632195"/>
    </source>
</evidence>
<dbReference type="PANTHER" id="PTHR43666:SF1">
    <property type="entry name" value="CONSERVED PROTEIN"/>
    <property type="match status" value="1"/>
</dbReference>
<dbReference type="InterPro" id="IPR036059">
    <property type="entry name" value="TldD/PmbA_sf"/>
</dbReference>
<dbReference type="Proteomes" id="UP000632195">
    <property type="component" value="Unassembled WGS sequence"/>
</dbReference>
<gene>
    <name evidence="3" type="ORF">GCM10007108_05340</name>
</gene>
<evidence type="ECO:0000259" key="2">
    <source>
        <dbReference type="Pfam" id="PF19289"/>
    </source>
</evidence>
<dbReference type="RefSeq" id="WP_188680086.1">
    <property type="nucleotide sequence ID" value="NZ_BMNY01000001.1"/>
</dbReference>
<dbReference type="GO" id="GO:0006508">
    <property type="term" value="P:proteolysis"/>
    <property type="evidence" value="ECO:0007669"/>
    <property type="project" value="InterPro"/>
</dbReference>
<dbReference type="InterPro" id="IPR045569">
    <property type="entry name" value="Metalloprtase-TldD/E_C"/>
</dbReference>
<evidence type="ECO:0000256" key="1">
    <source>
        <dbReference type="SAM" id="MobiDB-lite"/>
    </source>
</evidence>
<sequence length="432" mass="47778">MDAESIVKALRLLGVEEYIVQVSEASVEQVRFSQNSKDLNSIWSEHVVSILASVGSRVVSTSVQQHLVTESYLEDLVRSLKASPENPNYMGIAPNSGDRSFVHEAHLDVDINDIADALVSGALEGGAQRAAGTVYRRDVLEETYTPGFHGKVRAVSLDMVVRAFRDGDTGQEQTHVGPEGTVDSRQAGALGRRAGETASLSVPRKKGEEGRYTVLLSPHVLGNLMTYSEGFLSSYSVDTGLSCFIGMEGKEVASEAFSLWDVPQDRKGEGYTPFDDEGTETRNRALIERGTLKTFMHSYSTGRKHGRESTGNAGVLYPHAWQLQVGPGGRDHEKILDEIENGIVIGNTWYTRFQDYRSGTFSTVPRDGVFLVRRGEIKERWEGMRISDSVPSILRNVIEASSDMRYTRWWEEISASLMPYVLVDGLNISRGF</sequence>
<proteinExistence type="predicted"/>
<name>A0AA37BQG5_9ARCH</name>
<dbReference type="Pfam" id="PF19289">
    <property type="entry name" value="PmbA_TldD_3rd"/>
    <property type="match status" value="1"/>
</dbReference>
<organism evidence="3 4">
    <name type="scientific">Thermogymnomonas acidicola</name>
    <dbReference type="NCBI Taxonomy" id="399579"/>
    <lineage>
        <taxon>Archaea</taxon>
        <taxon>Methanobacteriati</taxon>
        <taxon>Thermoplasmatota</taxon>
        <taxon>Thermoplasmata</taxon>
        <taxon>Thermoplasmatales</taxon>
        <taxon>Thermogymnomonas</taxon>
    </lineage>
</organism>
<keyword evidence="4" id="KW-1185">Reference proteome</keyword>
<comment type="caution">
    <text evidence="3">The sequence shown here is derived from an EMBL/GenBank/DDBJ whole genome shotgun (WGS) entry which is preliminary data.</text>
</comment>
<reference evidence="3" key="2">
    <citation type="submission" date="2022-09" db="EMBL/GenBank/DDBJ databases">
        <authorList>
            <person name="Sun Q."/>
            <person name="Ohkuma M."/>
        </authorList>
    </citation>
    <scope>NUCLEOTIDE SEQUENCE</scope>
    <source>
        <strain evidence="3">JCM 13583</strain>
    </source>
</reference>
<reference evidence="3" key="1">
    <citation type="journal article" date="2014" name="Int. J. Syst. Evol. Microbiol.">
        <title>Complete genome sequence of Corynebacterium casei LMG S-19264T (=DSM 44701T), isolated from a smear-ripened cheese.</title>
        <authorList>
            <consortium name="US DOE Joint Genome Institute (JGI-PGF)"/>
            <person name="Walter F."/>
            <person name="Albersmeier A."/>
            <person name="Kalinowski J."/>
            <person name="Ruckert C."/>
        </authorList>
    </citation>
    <scope>NUCLEOTIDE SEQUENCE</scope>
    <source>
        <strain evidence="3">JCM 13583</strain>
    </source>
</reference>